<evidence type="ECO:0000256" key="5">
    <source>
        <dbReference type="ARBA" id="ARBA00022694"/>
    </source>
</evidence>
<proteinExistence type="inferred from homology"/>
<keyword evidence="6 8" id="KW-0539">Nucleus</keyword>
<evidence type="ECO:0000256" key="1">
    <source>
        <dbReference type="ARBA" id="ARBA00004123"/>
    </source>
</evidence>
<dbReference type="EMBL" id="LAFY01000076">
    <property type="protein sequence ID" value="KJY02207.1"/>
    <property type="molecule type" value="Genomic_DNA"/>
</dbReference>
<keyword evidence="10" id="KW-1185">Reference proteome</keyword>
<dbReference type="Gene3D" id="3.30.2380.10">
    <property type="entry name" value="CGI121/TPRKB"/>
    <property type="match status" value="1"/>
</dbReference>
<evidence type="ECO:0000256" key="4">
    <source>
        <dbReference type="ARBA" id="ARBA00016009"/>
    </source>
</evidence>
<name>A0A0F4GXS4_9PEZI</name>
<dbReference type="GO" id="GO:0000408">
    <property type="term" value="C:EKC/KEOPS complex"/>
    <property type="evidence" value="ECO:0007669"/>
    <property type="project" value="TreeGrafter"/>
</dbReference>
<protein>
    <recommendedName>
        <fullName evidence="4">EKC/KEOPS complex subunit CGI121</fullName>
    </recommendedName>
    <alternativeName>
        <fullName evidence="3">EKC/KEOPS complex subunit cgi121</fullName>
    </alternativeName>
</protein>
<dbReference type="GO" id="GO:0005829">
    <property type="term" value="C:cytosol"/>
    <property type="evidence" value="ECO:0007669"/>
    <property type="project" value="TreeGrafter"/>
</dbReference>
<dbReference type="GO" id="GO:0005634">
    <property type="term" value="C:nucleus"/>
    <property type="evidence" value="ECO:0007669"/>
    <property type="project" value="UniProtKB-SubCell"/>
</dbReference>
<comment type="function">
    <text evidence="7">Component of the EKC/KEOPS complex that is required for the formation of a threonylcarbamoyl group on adenosine at position 37 (t(6)A37) in tRNAs that read codons beginning with adenine. The complex is probably involved in the transfer of the threonylcarbamoyl moiety of threonylcarbamoyl-AMP (TC-AMP) to the N6 group of A37. CGI121 acts as an allosteric effector that regulates the t(6)A activity of the complex. The EKC/KEOPS complex also promotes both telomere uncapping and telomere elongation. The complex is required for efficient recruitment of transcriptional coactivators. CGI121 is not required for tRNA modification.</text>
</comment>
<comment type="similarity">
    <text evidence="2 8">Belongs to the CGI121/TPRKB family.</text>
</comment>
<dbReference type="SUPFAM" id="SSF143870">
    <property type="entry name" value="PF0523-like"/>
    <property type="match status" value="1"/>
</dbReference>
<accession>A0A0F4GXS4</accession>
<keyword evidence="5" id="KW-0819">tRNA processing</keyword>
<dbReference type="STRING" id="1047168.A0A0F4GXS4"/>
<evidence type="ECO:0000313" key="10">
    <source>
        <dbReference type="Proteomes" id="UP000033647"/>
    </source>
</evidence>
<dbReference type="GO" id="GO:0002949">
    <property type="term" value="P:tRNA threonylcarbamoyladenosine modification"/>
    <property type="evidence" value="ECO:0007669"/>
    <property type="project" value="TreeGrafter"/>
</dbReference>
<dbReference type="AlphaFoldDB" id="A0A0F4GXS4"/>
<dbReference type="InterPro" id="IPR036504">
    <property type="entry name" value="CGI121/TPRKB_sf"/>
</dbReference>
<reference evidence="9 10" key="1">
    <citation type="submission" date="2015-03" db="EMBL/GenBank/DDBJ databases">
        <title>RNA-seq based gene annotation and comparative genomics of four Zymoseptoria species reveal species-specific pathogenicity related genes and transposable element activity.</title>
        <authorList>
            <person name="Grandaubert J."/>
            <person name="Bhattacharyya A."/>
            <person name="Stukenbrock E.H."/>
        </authorList>
    </citation>
    <scope>NUCLEOTIDE SEQUENCE [LARGE SCALE GENOMIC DNA]</scope>
    <source>
        <strain evidence="9 10">Zb18110</strain>
    </source>
</reference>
<dbReference type="Proteomes" id="UP000033647">
    <property type="component" value="Unassembled WGS sequence"/>
</dbReference>
<evidence type="ECO:0000313" key="9">
    <source>
        <dbReference type="EMBL" id="KJY02207.1"/>
    </source>
</evidence>
<evidence type="ECO:0000256" key="3">
    <source>
        <dbReference type="ARBA" id="ARBA00015316"/>
    </source>
</evidence>
<evidence type="ECO:0000256" key="6">
    <source>
        <dbReference type="ARBA" id="ARBA00023242"/>
    </source>
</evidence>
<sequence length="187" mass="20664">MEQLLLPHLPESHTLHIALYTNLQNAGFLHTQLLQGNTDFEYAFLDASVLLSRTHVLSAAWRAINDQRAGRLKTRNVHSEIVFALSANNNIAESFRRHGLTPATTSLLAIKVAPADQHCSISTHLAGDIQGDLLDFTDETLAELRDDARIKKIYRIPQAVGKDDSGRESWREEVEGGLVGSMVLKGS</sequence>
<evidence type="ECO:0000256" key="7">
    <source>
        <dbReference type="ARBA" id="ARBA00025043"/>
    </source>
</evidence>
<dbReference type="OrthoDB" id="329139at2759"/>
<organism evidence="9 10">
    <name type="scientific">Zymoseptoria brevis</name>
    <dbReference type="NCBI Taxonomy" id="1047168"/>
    <lineage>
        <taxon>Eukaryota</taxon>
        <taxon>Fungi</taxon>
        <taxon>Dikarya</taxon>
        <taxon>Ascomycota</taxon>
        <taxon>Pezizomycotina</taxon>
        <taxon>Dothideomycetes</taxon>
        <taxon>Dothideomycetidae</taxon>
        <taxon>Mycosphaerellales</taxon>
        <taxon>Mycosphaerellaceae</taxon>
        <taxon>Zymoseptoria</taxon>
    </lineage>
</organism>
<dbReference type="InterPro" id="IPR013926">
    <property type="entry name" value="CGI121/TPRKB"/>
</dbReference>
<evidence type="ECO:0000256" key="8">
    <source>
        <dbReference type="RuleBase" id="RU004398"/>
    </source>
</evidence>
<dbReference type="Pfam" id="PF08617">
    <property type="entry name" value="CGI-121"/>
    <property type="match status" value="1"/>
</dbReference>
<comment type="caution">
    <text evidence="9">The sequence shown here is derived from an EMBL/GenBank/DDBJ whole genome shotgun (WGS) entry which is preliminary data.</text>
</comment>
<evidence type="ECO:0000256" key="2">
    <source>
        <dbReference type="ARBA" id="ARBA00005546"/>
    </source>
</evidence>
<gene>
    <name evidence="9" type="ORF">TI39_contig79g00003</name>
</gene>
<dbReference type="PANTHER" id="PTHR15840:SF10">
    <property type="entry name" value="EKC_KEOPS COMPLEX SUBUNIT TPRKB"/>
    <property type="match status" value="1"/>
</dbReference>
<comment type="subcellular location">
    <subcellularLocation>
        <location evidence="1">Nucleus</location>
    </subcellularLocation>
</comment>
<dbReference type="PANTHER" id="PTHR15840">
    <property type="entry name" value="CGI-121 FAMILY MEMBER"/>
    <property type="match status" value="1"/>
</dbReference>